<evidence type="ECO:0000256" key="7">
    <source>
        <dbReference type="ARBA" id="ARBA00023033"/>
    </source>
</evidence>
<dbReference type="InterPro" id="IPR036396">
    <property type="entry name" value="Cyt_P450_sf"/>
</dbReference>
<sequence length="514" mass="58757">MWLVTVADLRASLPWAIAIAILAYSIIRVVYNVFFHPLRHFPGPWWAACSHWHELYFDVIQGGMFMWEIERMHQKYGPIVRINPREIHISDPSFYQEIYAGGSRRRHKDPQFTPMFSAPLSMIATNDHDHHRFRRSILNNFFSKRCVVQLEPMIQQKVDKLISRFTAAYADGQIIATEDAYSALTADVISFYSYGQSFDYLDHLTFNSVVRRGVHGMTHVVHFNRFFPIFAVLLKRLPVEFVRMLQPFAAKVMEMRNALKQRASDAVQSRTAKGERATIFGAMHGDEIPAVERTVERITDEAQILIAAGTETTARVLVVLTYYLCLHRDVLLRLRKEIAQLGTDRPTCTELENLHQRDGITNSAQRAVINEGLRLSIGLTIRLPRIAPDEDLVYDDWVIPRGTPVSSLSYLIAMNPDIFPDPKTFNPDRWLEAAAKGQNLTQFITNFTKGSRSCLGINLAYAELYLTTAAVASRLDMELCDTAIENIWPHRDFGVAFTKEDSFGVKVVIKKVLY</sequence>
<proteinExistence type="inferred from homology"/>
<dbReference type="InterPro" id="IPR050121">
    <property type="entry name" value="Cytochrome_P450_monoxygenase"/>
</dbReference>
<dbReference type="GO" id="GO:0016705">
    <property type="term" value="F:oxidoreductase activity, acting on paired donors, with incorporation or reduction of molecular oxygen"/>
    <property type="evidence" value="ECO:0007669"/>
    <property type="project" value="InterPro"/>
</dbReference>
<keyword evidence="9" id="KW-0472">Membrane</keyword>
<evidence type="ECO:0000256" key="6">
    <source>
        <dbReference type="ARBA" id="ARBA00023004"/>
    </source>
</evidence>
<dbReference type="PANTHER" id="PTHR24305">
    <property type="entry name" value="CYTOCHROME P450"/>
    <property type="match status" value="1"/>
</dbReference>
<dbReference type="Proteomes" id="UP000248423">
    <property type="component" value="Unassembled WGS sequence"/>
</dbReference>
<dbReference type="InterPro" id="IPR002401">
    <property type="entry name" value="Cyt_P450_E_grp-I"/>
</dbReference>
<dbReference type="GO" id="GO:0005506">
    <property type="term" value="F:iron ion binding"/>
    <property type="evidence" value="ECO:0007669"/>
    <property type="project" value="InterPro"/>
</dbReference>
<evidence type="ECO:0000256" key="9">
    <source>
        <dbReference type="SAM" id="Phobius"/>
    </source>
</evidence>
<evidence type="ECO:0000256" key="3">
    <source>
        <dbReference type="ARBA" id="ARBA00022617"/>
    </source>
</evidence>
<keyword evidence="9" id="KW-0812">Transmembrane</keyword>
<dbReference type="AlphaFoldDB" id="A0A319E2P8"/>
<dbReference type="GO" id="GO:0020037">
    <property type="term" value="F:heme binding"/>
    <property type="evidence" value="ECO:0007669"/>
    <property type="project" value="InterPro"/>
</dbReference>
<dbReference type="PRINTS" id="PR00463">
    <property type="entry name" value="EP450I"/>
</dbReference>
<evidence type="ECO:0000256" key="5">
    <source>
        <dbReference type="ARBA" id="ARBA00023002"/>
    </source>
</evidence>
<keyword evidence="9" id="KW-1133">Transmembrane helix</keyword>
<dbReference type="Pfam" id="PF00067">
    <property type="entry name" value="p450"/>
    <property type="match status" value="1"/>
</dbReference>
<feature type="binding site" description="axial binding residue" evidence="8">
    <location>
        <position position="454"/>
    </location>
    <ligand>
        <name>heme</name>
        <dbReference type="ChEBI" id="CHEBI:30413"/>
    </ligand>
    <ligandPart>
        <name>Fe</name>
        <dbReference type="ChEBI" id="CHEBI:18248"/>
    </ligandPart>
</feature>
<keyword evidence="6 8" id="KW-0408">Iron</keyword>
<evidence type="ECO:0000256" key="2">
    <source>
        <dbReference type="ARBA" id="ARBA00010617"/>
    </source>
</evidence>
<dbReference type="PANTHER" id="PTHR24305:SF157">
    <property type="entry name" value="N-ACETYLTRYPTOPHAN 6-HYDROXYLASE IVOC-RELATED"/>
    <property type="match status" value="1"/>
</dbReference>
<keyword evidence="3 8" id="KW-0349">Heme</keyword>
<dbReference type="GO" id="GO:0004497">
    <property type="term" value="F:monooxygenase activity"/>
    <property type="evidence" value="ECO:0007669"/>
    <property type="project" value="UniProtKB-KW"/>
</dbReference>
<dbReference type="PRINTS" id="PR00385">
    <property type="entry name" value="P450"/>
</dbReference>
<evidence type="ECO:0000256" key="8">
    <source>
        <dbReference type="PIRSR" id="PIRSR602401-1"/>
    </source>
</evidence>
<dbReference type="CDD" id="cd11062">
    <property type="entry name" value="CYP58-like"/>
    <property type="match status" value="1"/>
</dbReference>
<evidence type="ECO:0000256" key="1">
    <source>
        <dbReference type="ARBA" id="ARBA00001971"/>
    </source>
</evidence>
<keyword evidence="5" id="KW-0560">Oxidoreductase</keyword>
<protein>
    <submittedName>
        <fullName evidence="10">Cytochrome P450</fullName>
    </submittedName>
</protein>
<keyword evidence="11" id="KW-1185">Reference proteome</keyword>
<dbReference type="Gene3D" id="1.10.630.10">
    <property type="entry name" value="Cytochrome P450"/>
    <property type="match status" value="1"/>
</dbReference>
<dbReference type="OrthoDB" id="3945418at2759"/>
<keyword evidence="4 8" id="KW-0479">Metal-binding</keyword>
<keyword evidence="7" id="KW-0503">Monooxygenase</keyword>
<evidence type="ECO:0000313" key="10">
    <source>
        <dbReference type="EMBL" id="PYI02485.1"/>
    </source>
</evidence>
<accession>A0A319E2P8</accession>
<dbReference type="InterPro" id="IPR001128">
    <property type="entry name" value="Cyt_P450"/>
</dbReference>
<name>A0A319E2P8_ASPSB</name>
<evidence type="ECO:0000256" key="4">
    <source>
        <dbReference type="ARBA" id="ARBA00022723"/>
    </source>
</evidence>
<reference evidence="10 11" key="1">
    <citation type="submission" date="2018-02" db="EMBL/GenBank/DDBJ databases">
        <title>The genomes of Aspergillus section Nigri reveals drivers in fungal speciation.</title>
        <authorList>
            <consortium name="DOE Joint Genome Institute"/>
            <person name="Vesth T.C."/>
            <person name="Nybo J."/>
            <person name="Theobald S."/>
            <person name="Brandl J."/>
            <person name="Frisvad J.C."/>
            <person name="Nielsen K.F."/>
            <person name="Lyhne E.K."/>
            <person name="Kogle M.E."/>
            <person name="Kuo A."/>
            <person name="Riley R."/>
            <person name="Clum A."/>
            <person name="Nolan M."/>
            <person name="Lipzen A."/>
            <person name="Salamov A."/>
            <person name="Henrissat B."/>
            <person name="Wiebenga A."/>
            <person name="De vries R.P."/>
            <person name="Grigoriev I.V."/>
            <person name="Mortensen U.H."/>
            <person name="Andersen M.R."/>
            <person name="Baker S.E."/>
        </authorList>
    </citation>
    <scope>NUCLEOTIDE SEQUENCE [LARGE SCALE GENOMIC DNA]</scope>
    <source>
        <strain evidence="10 11">CBS 121057</strain>
    </source>
</reference>
<organism evidence="10 11">
    <name type="scientific">Aspergillus sclerotiicarbonarius (strain CBS 121057 / IBT 28362)</name>
    <dbReference type="NCBI Taxonomy" id="1448318"/>
    <lineage>
        <taxon>Eukaryota</taxon>
        <taxon>Fungi</taxon>
        <taxon>Dikarya</taxon>
        <taxon>Ascomycota</taxon>
        <taxon>Pezizomycotina</taxon>
        <taxon>Eurotiomycetes</taxon>
        <taxon>Eurotiomycetidae</taxon>
        <taxon>Eurotiales</taxon>
        <taxon>Aspergillaceae</taxon>
        <taxon>Aspergillus</taxon>
        <taxon>Aspergillus subgen. Circumdati</taxon>
    </lineage>
</organism>
<feature type="transmembrane region" description="Helical" evidence="9">
    <location>
        <begin position="12"/>
        <end position="31"/>
    </location>
</feature>
<dbReference type="STRING" id="1448318.A0A319E2P8"/>
<dbReference type="VEuPathDB" id="FungiDB:BO78DRAFT_410614"/>
<comment type="cofactor">
    <cofactor evidence="1 8">
        <name>heme</name>
        <dbReference type="ChEBI" id="CHEBI:30413"/>
    </cofactor>
</comment>
<dbReference type="SUPFAM" id="SSF48264">
    <property type="entry name" value="Cytochrome P450"/>
    <property type="match status" value="1"/>
</dbReference>
<comment type="similarity">
    <text evidence="2">Belongs to the cytochrome P450 family.</text>
</comment>
<gene>
    <name evidence="10" type="ORF">BO78DRAFT_410614</name>
</gene>
<dbReference type="EMBL" id="KZ826394">
    <property type="protein sequence ID" value="PYI02485.1"/>
    <property type="molecule type" value="Genomic_DNA"/>
</dbReference>
<evidence type="ECO:0000313" key="11">
    <source>
        <dbReference type="Proteomes" id="UP000248423"/>
    </source>
</evidence>